<gene>
    <name evidence="6" type="ORF">BC351_13555</name>
</gene>
<dbReference type="InterPro" id="IPR020449">
    <property type="entry name" value="Tscrpt_reg_AraC-type_HTH"/>
</dbReference>
<dbReference type="PROSITE" id="PS01124">
    <property type="entry name" value="HTH_ARAC_FAMILY_2"/>
    <property type="match status" value="1"/>
</dbReference>
<organism evidence="6 7">
    <name type="scientific">Paenibacillus ferrarius</name>
    <dbReference type="NCBI Taxonomy" id="1469647"/>
    <lineage>
        <taxon>Bacteria</taxon>
        <taxon>Bacillati</taxon>
        <taxon>Bacillota</taxon>
        <taxon>Bacilli</taxon>
        <taxon>Bacillales</taxon>
        <taxon>Paenibacillaceae</taxon>
        <taxon>Paenibacillus</taxon>
    </lineage>
</organism>
<keyword evidence="4" id="KW-0472">Membrane</keyword>
<dbReference type="PRINTS" id="PR00032">
    <property type="entry name" value="HTHARAC"/>
</dbReference>
<dbReference type="PANTHER" id="PTHR43280:SF2">
    <property type="entry name" value="HTH-TYPE TRANSCRIPTIONAL REGULATOR EXSA"/>
    <property type="match status" value="1"/>
</dbReference>
<evidence type="ECO:0000256" key="4">
    <source>
        <dbReference type="SAM" id="Phobius"/>
    </source>
</evidence>
<evidence type="ECO:0000259" key="5">
    <source>
        <dbReference type="PROSITE" id="PS01124"/>
    </source>
</evidence>
<dbReference type="OrthoDB" id="2650757at2"/>
<keyword evidence="1" id="KW-0805">Transcription regulation</keyword>
<evidence type="ECO:0000313" key="6">
    <source>
        <dbReference type="EMBL" id="OPH46944.1"/>
    </source>
</evidence>
<dbReference type="GO" id="GO:0003700">
    <property type="term" value="F:DNA-binding transcription factor activity"/>
    <property type="evidence" value="ECO:0007669"/>
    <property type="project" value="InterPro"/>
</dbReference>
<dbReference type="InterPro" id="IPR009057">
    <property type="entry name" value="Homeodomain-like_sf"/>
</dbReference>
<keyword evidence="7" id="KW-1185">Reference proteome</keyword>
<dbReference type="PROSITE" id="PS00041">
    <property type="entry name" value="HTH_ARAC_FAMILY_1"/>
    <property type="match status" value="1"/>
</dbReference>
<keyword evidence="3" id="KW-0804">Transcription</keyword>
<dbReference type="SUPFAM" id="SSF46689">
    <property type="entry name" value="Homeodomain-like"/>
    <property type="match status" value="1"/>
</dbReference>
<dbReference type="STRING" id="1469647.BC351_13555"/>
<protein>
    <recommendedName>
        <fullName evidence="5">HTH araC/xylS-type domain-containing protein</fullName>
    </recommendedName>
</protein>
<dbReference type="InterPro" id="IPR018060">
    <property type="entry name" value="HTH_AraC"/>
</dbReference>
<feature type="transmembrane region" description="Helical" evidence="4">
    <location>
        <begin position="306"/>
        <end position="324"/>
    </location>
</feature>
<name>A0A1V4H727_9BACL</name>
<dbReference type="Gene3D" id="3.30.450.20">
    <property type="entry name" value="PAS domain"/>
    <property type="match status" value="1"/>
</dbReference>
<dbReference type="EMBL" id="MBTG01000072">
    <property type="protein sequence ID" value="OPH46944.1"/>
    <property type="molecule type" value="Genomic_DNA"/>
</dbReference>
<dbReference type="Proteomes" id="UP000190626">
    <property type="component" value="Unassembled WGS sequence"/>
</dbReference>
<comment type="caution">
    <text evidence="6">The sequence shown here is derived from an EMBL/GenBank/DDBJ whole genome shotgun (WGS) entry which is preliminary data.</text>
</comment>
<keyword evidence="4" id="KW-0812">Transmembrane</keyword>
<sequence length="782" mass="90911">MKMMIKLSSKKYLARIYLWFASLILLVTAILSSVVYYNVQEKVLESEYKNSQKLLAQTKYNMENLNSMVRNLILSTYNNNDVKSLMYLNDNETFDYMNMMNKLKSSVVWSNSFVHSVYIYNNNKHITYSTFGEFIHNDTEWERLLQLHGGSLPPLKPIIRDMNVSLDAQHVQKEKVLTYVMYELTDEQGRMDGAVIINIKLEWLFDNIKTINNFEAEQLSQMFILSDKRDFIEVSQESSEEGAKLEALLKEKYESSGETGNYFTVKLNGTKYLAAYIAVDNTGWVLFKTVPYDEAYVYLNKLRTSIIVITVIVLLVTLLVLLQVSRGIYKPVEQLVAQLRSSHSFGEQIGPSKDEFSFLQDVYRNSANQLGQFQLERTSNQQHRKNRFLSKWVLNSLSVSQDEFELFSKEYKLPFRQEQNFMICVLKFDDYKSLTEQKLEEKELFVFAVMNIALESLSKVCLAEAVDLRNDHVALILQADMPEDMLKESILLLIQECQIYLLQRYQMSITASLSVSVTDHTYLTTAYQQALYVSMYRFISGKMSLLTQDYITQLGQIPSMERVLELENQLLEQVRNANYRGATDKLADLLDEVKKLEYSDMMLSLLHTVNQFKYLVYDLNKSRQKPVKVNAILMSKELLEIETITEFQIKLMEVIYEVTSDTEAQSQQVSDETTKAFRIEQLISERYADMNLGAAELALIVGVSASKIGKLFKTYKHMSIPDYINRVRLEKAVEWMENSQLTIQEIIHKVGFENESYFYKVFKAKFGTTPREFIAKRAKERM</sequence>
<keyword evidence="2" id="KW-0238">DNA-binding</keyword>
<reference evidence="7" key="1">
    <citation type="submission" date="2016-07" db="EMBL/GenBank/DDBJ databases">
        <authorList>
            <person name="Florea S."/>
            <person name="Webb J.S."/>
            <person name="Jaromczyk J."/>
            <person name="Schardl C.L."/>
        </authorList>
    </citation>
    <scope>NUCLEOTIDE SEQUENCE [LARGE SCALE GENOMIC DNA]</scope>
    <source>
        <strain evidence="7">CY1</strain>
    </source>
</reference>
<evidence type="ECO:0000256" key="2">
    <source>
        <dbReference type="ARBA" id="ARBA00023125"/>
    </source>
</evidence>
<evidence type="ECO:0000256" key="1">
    <source>
        <dbReference type="ARBA" id="ARBA00023015"/>
    </source>
</evidence>
<proteinExistence type="predicted"/>
<dbReference type="Pfam" id="PF12833">
    <property type="entry name" value="HTH_18"/>
    <property type="match status" value="1"/>
</dbReference>
<dbReference type="Gene3D" id="1.10.10.60">
    <property type="entry name" value="Homeodomain-like"/>
    <property type="match status" value="2"/>
</dbReference>
<dbReference type="PANTHER" id="PTHR43280">
    <property type="entry name" value="ARAC-FAMILY TRANSCRIPTIONAL REGULATOR"/>
    <property type="match status" value="1"/>
</dbReference>
<evidence type="ECO:0000313" key="7">
    <source>
        <dbReference type="Proteomes" id="UP000190626"/>
    </source>
</evidence>
<dbReference type="InterPro" id="IPR018062">
    <property type="entry name" value="HTH_AraC-typ_CS"/>
</dbReference>
<evidence type="ECO:0000256" key="3">
    <source>
        <dbReference type="ARBA" id="ARBA00023163"/>
    </source>
</evidence>
<dbReference type="SMART" id="SM00342">
    <property type="entry name" value="HTH_ARAC"/>
    <property type="match status" value="1"/>
</dbReference>
<keyword evidence="4" id="KW-1133">Transmembrane helix</keyword>
<dbReference type="AlphaFoldDB" id="A0A1V4H727"/>
<feature type="domain" description="HTH araC/xylS-type" evidence="5">
    <location>
        <begin position="677"/>
        <end position="776"/>
    </location>
</feature>
<dbReference type="GO" id="GO:0043565">
    <property type="term" value="F:sequence-specific DNA binding"/>
    <property type="evidence" value="ECO:0007669"/>
    <property type="project" value="InterPro"/>
</dbReference>
<accession>A0A1V4H727</accession>